<dbReference type="AlphaFoldDB" id="A0A1E7DLI8"/>
<comment type="caution">
    <text evidence="1">The sequence shown here is derived from an EMBL/GenBank/DDBJ whole genome shotgun (WGS) entry which is preliminary data.</text>
</comment>
<evidence type="ECO:0000313" key="1">
    <source>
        <dbReference type="EMBL" id="OES43865.1"/>
    </source>
</evidence>
<evidence type="ECO:0000313" key="2">
    <source>
        <dbReference type="Proteomes" id="UP000095658"/>
    </source>
</evidence>
<sequence>MKCKVNKKAAKELRKMLETPEAENKMIRVEVTENHGNHAHYAILLDTQKEHDVVVHTDKEIDILLDSREEFLDGIFVQYFYVPKEGFVVTNSSKGGHHHH</sequence>
<gene>
    <name evidence="1" type="ORF">BA724_12285</name>
</gene>
<dbReference type="SUPFAM" id="SSF89360">
    <property type="entry name" value="HesB-like domain"/>
    <property type="match status" value="1"/>
</dbReference>
<organism evidence="1 2">
    <name type="scientific">Domibacillus iocasae</name>
    <dbReference type="NCBI Taxonomy" id="1714016"/>
    <lineage>
        <taxon>Bacteria</taxon>
        <taxon>Bacillati</taxon>
        <taxon>Bacillota</taxon>
        <taxon>Bacilli</taxon>
        <taxon>Bacillales</taxon>
        <taxon>Bacillaceae</taxon>
        <taxon>Domibacillus</taxon>
    </lineage>
</organism>
<dbReference type="OrthoDB" id="2616722at2"/>
<dbReference type="InterPro" id="IPR035903">
    <property type="entry name" value="HesB-like_dom_sf"/>
</dbReference>
<dbReference type="STRING" id="1714016.BA724_12285"/>
<dbReference type="RefSeq" id="WP_069939643.1">
    <property type="nucleotide sequence ID" value="NZ_MAMP01000024.1"/>
</dbReference>
<accession>A0A1E7DLI8</accession>
<proteinExistence type="predicted"/>
<keyword evidence="2" id="KW-1185">Reference proteome</keyword>
<dbReference type="EMBL" id="MAMP01000024">
    <property type="protein sequence ID" value="OES43865.1"/>
    <property type="molecule type" value="Genomic_DNA"/>
</dbReference>
<dbReference type="Gene3D" id="2.60.300.12">
    <property type="entry name" value="HesB-like domain"/>
    <property type="match status" value="1"/>
</dbReference>
<dbReference type="Proteomes" id="UP000095658">
    <property type="component" value="Unassembled WGS sequence"/>
</dbReference>
<name>A0A1E7DLI8_9BACI</name>
<protein>
    <submittedName>
        <fullName evidence="1">Heme biosynthesis protein HemY</fullName>
    </submittedName>
</protein>
<reference evidence="1 2" key="1">
    <citation type="submission" date="2016-06" db="EMBL/GenBank/DDBJ databases">
        <title>Domibacillus iocasae genome sequencing.</title>
        <authorList>
            <person name="Verma A."/>
            <person name="Pal Y."/>
            <person name="Ojha A.K."/>
            <person name="Krishnamurthi S."/>
        </authorList>
    </citation>
    <scope>NUCLEOTIDE SEQUENCE [LARGE SCALE GENOMIC DNA]</scope>
    <source>
        <strain evidence="1 2">DSM 29979</strain>
    </source>
</reference>